<keyword evidence="2" id="KW-0732">Signal</keyword>
<proteinExistence type="predicted"/>
<dbReference type="EMBL" id="JAVREO010000002">
    <property type="protein sequence ID" value="MDT0265362.1"/>
    <property type="molecule type" value="Genomic_DNA"/>
</dbReference>
<evidence type="ECO:0000256" key="1">
    <source>
        <dbReference type="SAM" id="MobiDB-lite"/>
    </source>
</evidence>
<evidence type="ECO:0000256" key="2">
    <source>
        <dbReference type="SAM" id="SignalP"/>
    </source>
</evidence>
<dbReference type="InterPro" id="IPR053224">
    <property type="entry name" value="Sensory_adhesion_molecule"/>
</dbReference>
<gene>
    <name evidence="3" type="ORF">RM844_03545</name>
</gene>
<feature type="chain" id="PRO_5045803686" evidence="2">
    <location>
        <begin position="28"/>
        <end position="365"/>
    </location>
</feature>
<dbReference type="PANTHER" id="PTHR31460:SF3">
    <property type="entry name" value="MESOCENTIN"/>
    <property type="match status" value="1"/>
</dbReference>
<feature type="compositionally biased region" description="Low complexity" evidence="1">
    <location>
        <begin position="27"/>
        <end position="42"/>
    </location>
</feature>
<keyword evidence="4" id="KW-1185">Reference proteome</keyword>
<protein>
    <submittedName>
        <fullName evidence="3">Uncharacterized protein</fullName>
    </submittedName>
</protein>
<accession>A0ABU2JK45</accession>
<organism evidence="3 4">
    <name type="scientific">Streptomyces chisholmiae</name>
    <dbReference type="NCBI Taxonomy" id="3075540"/>
    <lineage>
        <taxon>Bacteria</taxon>
        <taxon>Bacillati</taxon>
        <taxon>Actinomycetota</taxon>
        <taxon>Actinomycetes</taxon>
        <taxon>Kitasatosporales</taxon>
        <taxon>Streptomycetaceae</taxon>
        <taxon>Streptomyces</taxon>
    </lineage>
</organism>
<feature type="signal peptide" evidence="2">
    <location>
        <begin position="1"/>
        <end position="27"/>
    </location>
</feature>
<feature type="region of interest" description="Disordered" evidence="1">
    <location>
        <begin position="27"/>
        <end position="68"/>
    </location>
</feature>
<evidence type="ECO:0000313" key="4">
    <source>
        <dbReference type="Proteomes" id="UP001183410"/>
    </source>
</evidence>
<dbReference type="Proteomes" id="UP001183410">
    <property type="component" value="Unassembled WGS sequence"/>
</dbReference>
<dbReference type="PANTHER" id="PTHR31460">
    <property type="match status" value="1"/>
</dbReference>
<evidence type="ECO:0000313" key="3">
    <source>
        <dbReference type="EMBL" id="MDT0265362.1"/>
    </source>
</evidence>
<sequence length="365" mass="37816">MQKKTKLRLAIASAVLVAAAATGTALAANNSSDDPASASPRAEAGERGEQAEESGPQTPEAIAVDGPNVFPHSLDYDAETNTFFAGSLAQGKVFAFGPDGQVRTHIDDPLLVSAQSILVDGERDRLLVSNVDYGTADRSDTESPFGIAGVGSYDLETGEQHWCVDLTGVALDGRQHLIADVTVAPDGTAYAVDQLTPTVFRIEPDGSAEVFLRDDLLQGALDIPDFLNDVGMSAVEWVEGDQLVITMADGSLVRVPVEAPEEARAVELSAPLSVPTAGTRLLSDGSMVAVSSGLLSGEPASIQRVVPDEDWTTATVNVTDTVEDPVTSDVTAGPEGTTYALSGGLAALLAGQPNDGFALTPVNVD</sequence>
<reference evidence="4" key="1">
    <citation type="submission" date="2023-07" db="EMBL/GenBank/DDBJ databases">
        <title>30 novel species of actinomycetes from the DSMZ collection.</title>
        <authorList>
            <person name="Nouioui I."/>
        </authorList>
    </citation>
    <scope>NUCLEOTIDE SEQUENCE [LARGE SCALE GENOMIC DNA]</scope>
    <source>
        <strain evidence="4">DSM 44915</strain>
    </source>
</reference>
<comment type="caution">
    <text evidence="3">The sequence shown here is derived from an EMBL/GenBank/DDBJ whole genome shotgun (WGS) entry which is preliminary data.</text>
</comment>
<dbReference type="SUPFAM" id="SSF63829">
    <property type="entry name" value="Calcium-dependent phosphotriesterase"/>
    <property type="match status" value="1"/>
</dbReference>
<name>A0ABU2JK45_9ACTN</name>
<dbReference type="RefSeq" id="WP_311664614.1">
    <property type="nucleotide sequence ID" value="NZ_JAVREO010000002.1"/>
</dbReference>